<sequence length="105" mass="11232">MEMKRSFCLIICCSLLASVLFVTYGTVPRNLLGVQEYGNGVSKGRVPRSSSSTAPSKAGDNSPPTGTVYRNRAGVNCRRSLANRACVPPVNINEACSLYNRSGCN</sequence>
<reference evidence="2 3" key="1">
    <citation type="journal article" date="2024" name="G3 (Bethesda)">
        <title>Genome assembly of Hibiscus sabdariffa L. provides insights into metabolisms of medicinal natural products.</title>
        <authorList>
            <person name="Kim T."/>
        </authorList>
    </citation>
    <scope>NUCLEOTIDE SEQUENCE [LARGE SCALE GENOMIC DNA]</scope>
    <source>
        <strain evidence="2">TK-2024</strain>
        <tissue evidence="2">Old leaves</tissue>
    </source>
</reference>
<organism evidence="2 3">
    <name type="scientific">Hibiscus sabdariffa</name>
    <name type="common">roselle</name>
    <dbReference type="NCBI Taxonomy" id="183260"/>
    <lineage>
        <taxon>Eukaryota</taxon>
        <taxon>Viridiplantae</taxon>
        <taxon>Streptophyta</taxon>
        <taxon>Embryophyta</taxon>
        <taxon>Tracheophyta</taxon>
        <taxon>Spermatophyta</taxon>
        <taxon>Magnoliopsida</taxon>
        <taxon>eudicotyledons</taxon>
        <taxon>Gunneridae</taxon>
        <taxon>Pentapetalae</taxon>
        <taxon>rosids</taxon>
        <taxon>malvids</taxon>
        <taxon>Malvales</taxon>
        <taxon>Malvaceae</taxon>
        <taxon>Malvoideae</taxon>
        <taxon>Hibiscus</taxon>
    </lineage>
</organism>
<comment type="caution">
    <text evidence="2">The sequence shown here is derived from an EMBL/GenBank/DDBJ whole genome shotgun (WGS) entry which is preliminary data.</text>
</comment>
<protein>
    <submittedName>
        <fullName evidence="2">Uncharacterized protein</fullName>
    </submittedName>
</protein>
<gene>
    <name evidence="2" type="ORF">V6N12_041585</name>
</gene>
<dbReference type="EMBL" id="JBBPBM010000394">
    <property type="protein sequence ID" value="KAK8495951.1"/>
    <property type="molecule type" value="Genomic_DNA"/>
</dbReference>
<name>A0ABR2AQL6_9ROSI</name>
<evidence type="ECO:0000313" key="3">
    <source>
        <dbReference type="Proteomes" id="UP001472677"/>
    </source>
</evidence>
<evidence type="ECO:0000256" key="1">
    <source>
        <dbReference type="SAM" id="MobiDB-lite"/>
    </source>
</evidence>
<evidence type="ECO:0000313" key="2">
    <source>
        <dbReference type="EMBL" id="KAK8495951.1"/>
    </source>
</evidence>
<proteinExistence type="predicted"/>
<feature type="region of interest" description="Disordered" evidence="1">
    <location>
        <begin position="37"/>
        <end position="67"/>
    </location>
</feature>
<accession>A0ABR2AQL6</accession>
<dbReference type="Proteomes" id="UP001472677">
    <property type="component" value="Unassembled WGS sequence"/>
</dbReference>
<keyword evidence="3" id="KW-1185">Reference proteome</keyword>